<dbReference type="Proteomes" id="UP001443914">
    <property type="component" value="Unassembled WGS sequence"/>
</dbReference>
<keyword evidence="2" id="KW-1185">Reference proteome</keyword>
<name>A0AAW1GZV4_SAPOF</name>
<comment type="caution">
    <text evidence="1">The sequence shown here is derived from an EMBL/GenBank/DDBJ whole genome shotgun (WGS) entry which is preliminary data.</text>
</comment>
<proteinExistence type="predicted"/>
<dbReference type="AlphaFoldDB" id="A0AAW1GZV4"/>
<evidence type="ECO:0000313" key="2">
    <source>
        <dbReference type="Proteomes" id="UP001443914"/>
    </source>
</evidence>
<reference evidence="1" key="1">
    <citation type="submission" date="2024-03" db="EMBL/GenBank/DDBJ databases">
        <title>WGS assembly of Saponaria officinalis var. Norfolk2.</title>
        <authorList>
            <person name="Jenkins J."/>
            <person name="Shu S."/>
            <person name="Grimwood J."/>
            <person name="Barry K."/>
            <person name="Goodstein D."/>
            <person name="Schmutz J."/>
            <person name="Leebens-Mack J."/>
            <person name="Osbourn A."/>
        </authorList>
    </citation>
    <scope>NUCLEOTIDE SEQUENCE [LARGE SCALE GENOMIC DNA]</scope>
    <source>
        <strain evidence="1">JIC</strain>
    </source>
</reference>
<organism evidence="1 2">
    <name type="scientific">Saponaria officinalis</name>
    <name type="common">Common soapwort</name>
    <name type="synonym">Lychnis saponaria</name>
    <dbReference type="NCBI Taxonomy" id="3572"/>
    <lineage>
        <taxon>Eukaryota</taxon>
        <taxon>Viridiplantae</taxon>
        <taxon>Streptophyta</taxon>
        <taxon>Embryophyta</taxon>
        <taxon>Tracheophyta</taxon>
        <taxon>Spermatophyta</taxon>
        <taxon>Magnoliopsida</taxon>
        <taxon>eudicotyledons</taxon>
        <taxon>Gunneridae</taxon>
        <taxon>Pentapetalae</taxon>
        <taxon>Caryophyllales</taxon>
        <taxon>Caryophyllaceae</taxon>
        <taxon>Caryophylleae</taxon>
        <taxon>Saponaria</taxon>
    </lineage>
</organism>
<gene>
    <name evidence="1" type="ORF">RND81_13G197500</name>
</gene>
<sequence>MLIILKKITWNNMLVSVQVLTEVVLLKLDEIWSAISKEVAESAINNLVLGLLLTAHVSTFTSSRFTYSLFGFGLTSSASSFTSLLFLSKSIDSDVNVKRSQFSKQTVPTLQQF</sequence>
<evidence type="ECO:0000313" key="1">
    <source>
        <dbReference type="EMBL" id="KAK9670378.1"/>
    </source>
</evidence>
<protein>
    <submittedName>
        <fullName evidence="1">Uncharacterized protein</fullName>
    </submittedName>
</protein>
<accession>A0AAW1GZV4</accession>
<dbReference type="EMBL" id="JBDFQZ010000013">
    <property type="protein sequence ID" value="KAK9670378.1"/>
    <property type="molecule type" value="Genomic_DNA"/>
</dbReference>